<dbReference type="GO" id="GO:0008968">
    <property type="term" value="F:D-sedoheptulose 7-phosphate isomerase activity"/>
    <property type="evidence" value="ECO:0007669"/>
    <property type="project" value="UniProtKB-UniRule"/>
</dbReference>
<organism evidence="11 12">
    <name type="scientific">Candidatus Ghiorseimicrobium undicola</name>
    <dbReference type="NCBI Taxonomy" id="1974746"/>
    <lineage>
        <taxon>Bacteria</taxon>
        <taxon>Pseudomonadati</taxon>
        <taxon>Candidatus Omnitrophota</taxon>
        <taxon>Candidatus Ghiorseimicrobium</taxon>
    </lineage>
</organism>
<comment type="caution">
    <text evidence="9">Lacks conserved residue(s) required for the propagation of feature annotation.</text>
</comment>
<feature type="binding site" evidence="9">
    <location>
        <begin position="92"/>
        <end position="93"/>
    </location>
    <ligand>
        <name>substrate</name>
    </ligand>
</feature>
<protein>
    <recommendedName>
        <fullName evidence="9">Phosphoheptose isomerase</fullName>
        <ecNumber evidence="9">5.3.1.28</ecNumber>
    </recommendedName>
    <alternativeName>
        <fullName evidence="9">Sedoheptulose 7-phosphate isomerase</fullName>
    </alternativeName>
</protein>
<dbReference type="PROSITE" id="PS51464">
    <property type="entry name" value="SIS"/>
    <property type="match status" value="1"/>
</dbReference>
<comment type="cofactor">
    <cofactor evidence="9">
        <name>Zn(2+)</name>
        <dbReference type="ChEBI" id="CHEBI:29105"/>
    </cofactor>
    <text evidence="9">Binds 1 zinc ion per subunit.</text>
</comment>
<dbReference type="GO" id="GO:0097367">
    <property type="term" value="F:carbohydrate derivative binding"/>
    <property type="evidence" value="ECO:0007669"/>
    <property type="project" value="InterPro"/>
</dbReference>
<dbReference type="HAMAP" id="MF_00067">
    <property type="entry name" value="GmhA"/>
    <property type="match status" value="1"/>
</dbReference>
<dbReference type="UniPathway" id="UPA00041">
    <property type="reaction ID" value="UER00436"/>
</dbReference>
<comment type="catalytic activity">
    <reaction evidence="1 9">
        <text>2 D-sedoheptulose 7-phosphate = D-glycero-alpha-D-manno-heptose 7-phosphate + D-glycero-beta-D-manno-heptose 7-phosphate</text>
        <dbReference type="Rhea" id="RHEA:27489"/>
        <dbReference type="ChEBI" id="CHEBI:57483"/>
        <dbReference type="ChEBI" id="CHEBI:60203"/>
        <dbReference type="ChEBI" id="CHEBI:60204"/>
        <dbReference type="EC" id="5.3.1.28"/>
    </reaction>
</comment>
<feature type="binding site" evidence="9">
    <location>
        <position position="63"/>
    </location>
    <ligand>
        <name>Zn(2+)</name>
        <dbReference type="ChEBI" id="CHEBI:29105"/>
    </ligand>
</feature>
<feature type="binding site" evidence="9">
    <location>
        <position position="170"/>
    </location>
    <ligand>
        <name>substrate</name>
    </ligand>
</feature>
<accession>A0A2H0M037</accession>
<dbReference type="Proteomes" id="UP000229641">
    <property type="component" value="Unassembled WGS sequence"/>
</dbReference>
<evidence type="ECO:0000313" key="11">
    <source>
        <dbReference type="EMBL" id="PIQ90011.1"/>
    </source>
</evidence>
<dbReference type="InterPro" id="IPR004515">
    <property type="entry name" value="Phosphoheptose_Isoase"/>
</dbReference>
<dbReference type="PANTHER" id="PTHR30390">
    <property type="entry name" value="SEDOHEPTULOSE 7-PHOSPHATE ISOMERASE / DNAA INITIATOR-ASSOCIATING FACTOR FOR REPLICATION INITIATION"/>
    <property type="match status" value="1"/>
</dbReference>
<dbReference type="EC" id="5.3.1.28" evidence="9"/>
<dbReference type="InterPro" id="IPR001347">
    <property type="entry name" value="SIS_dom"/>
</dbReference>
<proteinExistence type="inferred from homology"/>
<dbReference type="InterPro" id="IPR046348">
    <property type="entry name" value="SIS_dom_sf"/>
</dbReference>
<sequence length="192" mass="20215">MNSDKIKKILNDSIKVKEALIKDSIGIIAGISEAICDSLKKGGKLIIFGNGGSAADAQHIAAELIGRFQKERRALAAIALTTNSSVITALGNDYGYDSIFKRQIEALAEKNDVILAISTSGNAKNVLLAVEAAKAKGIKCAAFSGQDGGKLAKKADITLCAASRITARIQEAHITAGHIICELLEDELCHNN</sequence>
<dbReference type="Gene3D" id="3.40.50.10490">
    <property type="entry name" value="Glucose-6-phosphate isomerase like protein, domain 1"/>
    <property type="match status" value="1"/>
</dbReference>
<reference evidence="11 12" key="1">
    <citation type="submission" date="2017-09" db="EMBL/GenBank/DDBJ databases">
        <title>Depth-based differentiation of microbial function through sediment-hosted aquifers and enrichment of novel symbionts in the deep terrestrial subsurface.</title>
        <authorList>
            <person name="Probst A.J."/>
            <person name="Ladd B."/>
            <person name="Jarett J.K."/>
            <person name="Geller-Mcgrath D.E."/>
            <person name="Sieber C.M."/>
            <person name="Emerson J.B."/>
            <person name="Anantharaman K."/>
            <person name="Thomas B.C."/>
            <person name="Malmstrom R."/>
            <person name="Stieglmeier M."/>
            <person name="Klingl A."/>
            <person name="Woyke T."/>
            <person name="Ryan C.M."/>
            <person name="Banfield J.F."/>
        </authorList>
    </citation>
    <scope>NUCLEOTIDE SEQUENCE [LARGE SCALE GENOMIC DNA]</scope>
    <source>
        <strain evidence="11">CG11_big_fil_rev_8_21_14_0_20_42_13</strain>
    </source>
</reference>
<evidence type="ECO:0000256" key="2">
    <source>
        <dbReference type="ARBA" id="ARBA00004496"/>
    </source>
</evidence>
<comment type="miscellaneous">
    <text evidence="9">The reaction produces a racemic mixture of D-glycero-alpha-D-manno-heptose 7-phosphate and D-glycero-beta-D-manno-heptose 7-phosphate.</text>
</comment>
<dbReference type="EMBL" id="PCWA01000007">
    <property type="protein sequence ID" value="PIQ90011.1"/>
    <property type="molecule type" value="Genomic_DNA"/>
</dbReference>
<dbReference type="InterPro" id="IPR035461">
    <property type="entry name" value="GmhA/DiaA"/>
</dbReference>
<evidence type="ECO:0000256" key="7">
    <source>
        <dbReference type="ARBA" id="ARBA00023235"/>
    </source>
</evidence>
<keyword evidence="8 9" id="KW-0119">Carbohydrate metabolism</keyword>
<dbReference type="CDD" id="cd05006">
    <property type="entry name" value="SIS_GmhA"/>
    <property type="match status" value="1"/>
</dbReference>
<dbReference type="GO" id="GO:0008270">
    <property type="term" value="F:zinc ion binding"/>
    <property type="evidence" value="ECO:0007669"/>
    <property type="project" value="UniProtKB-UniRule"/>
</dbReference>
<evidence type="ECO:0000256" key="3">
    <source>
        <dbReference type="ARBA" id="ARBA00009894"/>
    </source>
</evidence>
<dbReference type="GO" id="GO:2001061">
    <property type="term" value="P:D-glycero-D-manno-heptose 7-phosphate biosynthetic process"/>
    <property type="evidence" value="ECO:0007669"/>
    <property type="project" value="UniProtKB-UniPathway"/>
</dbReference>
<dbReference type="AlphaFoldDB" id="A0A2H0M037"/>
<dbReference type="InterPro" id="IPR050099">
    <property type="entry name" value="SIS_GmhA/DiaA_subfam"/>
</dbReference>
<evidence type="ECO:0000313" key="12">
    <source>
        <dbReference type="Proteomes" id="UP000229641"/>
    </source>
</evidence>
<dbReference type="PANTHER" id="PTHR30390:SF6">
    <property type="entry name" value="DNAA INITIATOR-ASSOCIATING PROTEIN DIAA"/>
    <property type="match status" value="1"/>
</dbReference>
<feature type="domain" description="SIS" evidence="10">
    <location>
        <begin position="35"/>
        <end position="192"/>
    </location>
</feature>
<keyword evidence="5 9" id="KW-0479">Metal-binding</keyword>
<keyword evidence="6 9" id="KW-0862">Zinc</keyword>
<evidence type="ECO:0000256" key="6">
    <source>
        <dbReference type="ARBA" id="ARBA00022833"/>
    </source>
</evidence>
<dbReference type="GO" id="GO:0005975">
    <property type="term" value="P:carbohydrate metabolic process"/>
    <property type="evidence" value="ECO:0007669"/>
    <property type="project" value="UniProtKB-UniRule"/>
</dbReference>
<comment type="subcellular location">
    <subcellularLocation>
        <location evidence="2 9">Cytoplasm</location>
    </subcellularLocation>
</comment>
<keyword evidence="7 9" id="KW-0413">Isomerase</keyword>
<comment type="similarity">
    <text evidence="3 9">Belongs to the SIS family. GmhA subfamily.</text>
</comment>
<dbReference type="SUPFAM" id="SSF53697">
    <property type="entry name" value="SIS domain"/>
    <property type="match status" value="1"/>
</dbReference>
<feature type="binding site" evidence="9">
    <location>
        <position position="63"/>
    </location>
    <ligand>
        <name>substrate</name>
    </ligand>
</feature>
<feature type="binding site" evidence="9">
    <location>
        <begin position="118"/>
        <end position="120"/>
    </location>
    <ligand>
        <name>substrate</name>
    </ligand>
</feature>
<comment type="pathway">
    <text evidence="9">Carbohydrate biosynthesis; D-glycero-D-manno-heptose 7-phosphate biosynthesis; D-glycero-alpha-D-manno-heptose 7-phosphate and D-glycero-beta-D-manno-heptose 7-phosphate from sedoheptulose 7-phosphate: step 1/1.</text>
</comment>
<evidence type="ECO:0000256" key="5">
    <source>
        <dbReference type="ARBA" id="ARBA00022723"/>
    </source>
</evidence>
<dbReference type="GO" id="GO:0005737">
    <property type="term" value="C:cytoplasm"/>
    <property type="evidence" value="ECO:0007669"/>
    <property type="project" value="UniProtKB-SubCell"/>
</dbReference>
<evidence type="ECO:0000259" key="10">
    <source>
        <dbReference type="PROSITE" id="PS51464"/>
    </source>
</evidence>
<feature type="binding site" evidence="9">
    <location>
        <position position="178"/>
    </location>
    <ligand>
        <name>Zn(2+)</name>
        <dbReference type="ChEBI" id="CHEBI:29105"/>
    </ligand>
</feature>
<dbReference type="Pfam" id="PF13580">
    <property type="entry name" value="SIS_2"/>
    <property type="match status" value="1"/>
</dbReference>
<comment type="caution">
    <text evidence="11">The sequence shown here is derived from an EMBL/GenBank/DDBJ whole genome shotgun (WGS) entry which is preliminary data.</text>
</comment>
<feature type="binding site" evidence="9">
    <location>
        <begin position="50"/>
        <end position="52"/>
    </location>
    <ligand>
        <name>substrate</name>
    </ligand>
</feature>
<evidence type="ECO:0000256" key="9">
    <source>
        <dbReference type="HAMAP-Rule" id="MF_00067"/>
    </source>
</evidence>
<feature type="binding site" evidence="9">
    <location>
        <position position="170"/>
    </location>
    <ligand>
        <name>Zn(2+)</name>
        <dbReference type="ChEBI" id="CHEBI:29105"/>
    </ligand>
</feature>
<keyword evidence="4 9" id="KW-0963">Cytoplasm</keyword>
<evidence type="ECO:0000256" key="4">
    <source>
        <dbReference type="ARBA" id="ARBA00022490"/>
    </source>
</evidence>
<name>A0A2H0M037_9BACT</name>
<feature type="binding site" evidence="9">
    <location>
        <position position="59"/>
    </location>
    <ligand>
        <name>Zn(2+)</name>
        <dbReference type="ChEBI" id="CHEBI:29105"/>
    </ligand>
</feature>
<comment type="function">
    <text evidence="9">Catalyzes the isomerization of sedoheptulose 7-phosphate in D-glycero-D-manno-heptose 7-phosphate.</text>
</comment>
<evidence type="ECO:0000256" key="1">
    <source>
        <dbReference type="ARBA" id="ARBA00000348"/>
    </source>
</evidence>
<evidence type="ECO:0000256" key="8">
    <source>
        <dbReference type="ARBA" id="ARBA00023277"/>
    </source>
</evidence>
<gene>
    <name evidence="9" type="primary">gmhA</name>
    <name evidence="11" type="ORF">COV72_00155</name>
</gene>